<evidence type="ECO:0000313" key="1">
    <source>
        <dbReference type="EMBL" id="KKM16513.1"/>
    </source>
</evidence>
<organism evidence="1">
    <name type="scientific">marine sediment metagenome</name>
    <dbReference type="NCBI Taxonomy" id="412755"/>
    <lineage>
        <taxon>unclassified sequences</taxon>
        <taxon>metagenomes</taxon>
        <taxon>ecological metagenomes</taxon>
    </lineage>
</organism>
<reference evidence="1" key="1">
    <citation type="journal article" date="2015" name="Nature">
        <title>Complex archaea that bridge the gap between prokaryotes and eukaryotes.</title>
        <authorList>
            <person name="Spang A."/>
            <person name="Saw J.H."/>
            <person name="Jorgensen S.L."/>
            <person name="Zaremba-Niedzwiedzka K."/>
            <person name="Martijn J."/>
            <person name="Lind A.E."/>
            <person name="van Eijk R."/>
            <person name="Schleper C."/>
            <person name="Guy L."/>
            <person name="Ettema T.J."/>
        </authorList>
    </citation>
    <scope>NUCLEOTIDE SEQUENCE</scope>
</reference>
<name>A0A0F9K317_9ZZZZ</name>
<sequence length="34" mass="3805">MFVAIDLGELKDGIPNGICYCCEKKIKKEVKNGF</sequence>
<comment type="caution">
    <text evidence="1">The sequence shown here is derived from an EMBL/GenBank/DDBJ whole genome shotgun (WGS) entry which is preliminary data.</text>
</comment>
<dbReference type="EMBL" id="LAZR01014658">
    <property type="protein sequence ID" value="KKM16513.1"/>
    <property type="molecule type" value="Genomic_DNA"/>
</dbReference>
<gene>
    <name evidence="1" type="ORF">LCGC14_1685100</name>
</gene>
<protein>
    <submittedName>
        <fullName evidence="1">Uncharacterized protein</fullName>
    </submittedName>
</protein>
<accession>A0A0F9K317</accession>
<proteinExistence type="predicted"/>
<dbReference type="AlphaFoldDB" id="A0A0F9K317"/>